<dbReference type="Pfam" id="PF01464">
    <property type="entry name" value="SLT"/>
    <property type="match status" value="1"/>
</dbReference>
<evidence type="ECO:0000259" key="2">
    <source>
        <dbReference type="Pfam" id="PF01464"/>
    </source>
</evidence>
<dbReference type="InterPro" id="IPR023346">
    <property type="entry name" value="Lysozyme-like_dom_sf"/>
</dbReference>
<keyword evidence="4" id="KW-1185">Reference proteome</keyword>
<keyword evidence="3" id="KW-0614">Plasmid</keyword>
<gene>
    <name evidence="3" type="ORF">MAUB_64090</name>
</gene>
<reference evidence="3 4" key="1">
    <citation type="journal article" date="2019" name="Emerg. Microbes Infect.">
        <title>Comprehensive subspecies identification of 175 nontuberculous mycobacteria species based on 7547 genomic profiles.</title>
        <authorList>
            <person name="Matsumoto Y."/>
            <person name="Kinjo T."/>
            <person name="Motooka D."/>
            <person name="Nabeya D."/>
            <person name="Jung N."/>
            <person name="Uechi K."/>
            <person name="Horii T."/>
            <person name="Iida T."/>
            <person name="Fujita J."/>
            <person name="Nakamura S."/>
        </authorList>
    </citation>
    <scope>NUCLEOTIDE SEQUENCE [LARGE SCALE GENOMIC DNA]</scope>
    <source>
        <strain evidence="3 4">JCM 15296</strain>
        <plasmid evidence="3">pJCM15296</plasmid>
    </source>
</reference>
<evidence type="ECO:0000313" key="4">
    <source>
        <dbReference type="Proteomes" id="UP000465609"/>
    </source>
</evidence>
<dbReference type="Gene3D" id="1.10.530.10">
    <property type="match status" value="1"/>
</dbReference>
<geneLocation type="plasmid" evidence="3 4">
    <name>pJCM15296</name>
</geneLocation>
<name>A0ABN5Z2I7_9MYCO</name>
<evidence type="ECO:0000313" key="3">
    <source>
        <dbReference type="EMBL" id="BBX88208.1"/>
    </source>
</evidence>
<feature type="domain" description="Transglycosylase SLT" evidence="2">
    <location>
        <begin position="266"/>
        <end position="341"/>
    </location>
</feature>
<evidence type="ECO:0000256" key="1">
    <source>
        <dbReference type="SAM" id="MobiDB-lite"/>
    </source>
</evidence>
<dbReference type="Proteomes" id="UP000465609">
    <property type="component" value="Plasmid pJCM15296"/>
</dbReference>
<accession>A0ABN5Z2I7</accession>
<protein>
    <recommendedName>
        <fullName evidence="2">Transglycosylase SLT domain-containing protein</fullName>
    </recommendedName>
</protein>
<proteinExistence type="predicted"/>
<feature type="region of interest" description="Disordered" evidence="1">
    <location>
        <begin position="216"/>
        <end position="242"/>
    </location>
</feature>
<organism evidence="3 4">
    <name type="scientific">Mycolicibacterium aubagnense</name>
    <dbReference type="NCBI Taxonomy" id="319707"/>
    <lineage>
        <taxon>Bacteria</taxon>
        <taxon>Bacillati</taxon>
        <taxon>Actinomycetota</taxon>
        <taxon>Actinomycetes</taxon>
        <taxon>Mycobacteriales</taxon>
        <taxon>Mycobacteriaceae</taxon>
        <taxon>Mycolicibacterium</taxon>
    </lineage>
</organism>
<feature type="region of interest" description="Disordered" evidence="1">
    <location>
        <begin position="281"/>
        <end position="305"/>
    </location>
</feature>
<sequence>MWLVVGDTAAMSLHALVAEAGQALNAARGLFGPAPQGPVWSSTSGLAQGRQGVTDVGQLASQSWLGAGGKQFVASNAAQAAGLDAITDADGATAPGMPAGAKAAGAGGAGMDGVIDNTRSGVAAIAPSTGTPAGKVELVNHLQGQLDRAKALLKASQQRSVELSALLRRGAGGYGMGGGRPGAMGGMPMGMPGGGIGMPSLGGMTRPDLSALTSLMRPRKGERPEPRSGLTMHEPLPSGPGPERVRAAIRNALTAKGITDPAARARWEAGMMTVVSRESNFNPNAVNRSDSNAQRGDPSSGSFQFTGATFRAHHEPGTSNDPRDEQAAAAAFINYARSRYGVAWDGSNLARNIQQADPTRPPHGY</sequence>
<dbReference type="InterPro" id="IPR008258">
    <property type="entry name" value="Transglycosylase_SLT_dom_1"/>
</dbReference>
<dbReference type="EMBL" id="AP022578">
    <property type="protein sequence ID" value="BBX88208.1"/>
    <property type="molecule type" value="Genomic_DNA"/>
</dbReference>
<dbReference type="SUPFAM" id="SSF53955">
    <property type="entry name" value="Lysozyme-like"/>
    <property type="match status" value="1"/>
</dbReference>